<comment type="caution">
    <text evidence="1">The sequence shown here is derived from an EMBL/GenBank/DDBJ whole genome shotgun (WGS) entry which is preliminary data.</text>
</comment>
<reference evidence="1 2" key="1">
    <citation type="submission" date="2020-08" db="EMBL/GenBank/DDBJ databases">
        <title>Genomic Encyclopedia of Type Strains, Phase IV (KMG-IV): sequencing the most valuable type-strain genomes for metagenomic binning, comparative biology and taxonomic classification.</title>
        <authorList>
            <person name="Goeker M."/>
        </authorList>
    </citation>
    <scope>NUCLEOTIDE SEQUENCE [LARGE SCALE GENOMIC DNA]</scope>
    <source>
        <strain evidence="1 2">DSM 27057</strain>
    </source>
</reference>
<evidence type="ECO:0000313" key="1">
    <source>
        <dbReference type="EMBL" id="MBB3955936.1"/>
    </source>
</evidence>
<dbReference type="Proteomes" id="UP000548867">
    <property type="component" value="Unassembled WGS sequence"/>
</dbReference>
<organism evidence="1 2">
    <name type="scientific">Novosphingobium sediminicola</name>
    <dbReference type="NCBI Taxonomy" id="563162"/>
    <lineage>
        <taxon>Bacteria</taxon>
        <taxon>Pseudomonadati</taxon>
        <taxon>Pseudomonadota</taxon>
        <taxon>Alphaproteobacteria</taxon>
        <taxon>Sphingomonadales</taxon>
        <taxon>Sphingomonadaceae</taxon>
        <taxon>Novosphingobium</taxon>
    </lineage>
</organism>
<evidence type="ECO:0000313" key="2">
    <source>
        <dbReference type="Proteomes" id="UP000548867"/>
    </source>
</evidence>
<dbReference type="RefSeq" id="WP_183626646.1">
    <property type="nucleotide sequence ID" value="NZ_JACIDX010000010.1"/>
</dbReference>
<protein>
    <submittedName>
        <fullName evidence="1">Uncharacterized protein</fullName>
    </submittedName>
</protein>
<proteinExistence type="predicted"/>
<dbReference type="AlphaFoldDB" id="A0A7W6CG72"/>
<dbReference type="EMBL" id="JACIDX010000010">
    <property type="protein sequence ID" value="MBB3955936.1"/>
    <property type="molecule type" value="Genomic_DNA"/>
</dbReference>
<gene>
    <name evidence="1" type="ORF">GGR38_002892</name>
</gene>
<name>A0A7W6CG72_9SPHN</name>
<keyword evidence="2" id="KW-1185">Reference proteome</keyword>
<sequence>MCDPLTLTAAAAATAAIGTGVGAVQASSMANYRAQVADRNAALEMQAVQTEQENTRQAALDHYRKVAQLKGQQIVGAAANGVSVDFGTAADTVADTNMLAAEDANRIYRQGFQAVRNHDINAANYGAEASASRSDASGSLLKGAFDMGSTTLGAATQYSKLKAGMNLTNSARSAASGIRVTNGVTSGWGF</sequence>
<accession>A0A7W6CG72</accession>